<dbReference type="NCBIfam" id="TIGR01484">
    <property type="entry name" value="HAD-SF-IIB"/>
    <property type="match status" value="1"/>
</dbReference>
<dbReference type="CDD" id="cd07516">
    <property type="entry name" value="HAD_Pase"/>
    <property type="match status" value="1"/>
</dbReference>
<dbReference type="PANTHER" id="PTHR10000">
    <property type="entry name" value="PHOSPHOSERINE PHOSPHATASE"/>
    <property type="match status" value="1"/>
</dbReference>
<dbReference type="STRING" id="883113.HMPREF9708_01351"/>
<dbReference type="PATRIC" id="fig|883113.3.peg.1348"/>
<dbReference type="Gene3D" id="3.30.1240.10">
    <property type="match status" value="1"/>
</dbReference>
<dbReference type="InterPro" id="IPR023214">
    <property type="entry name" value="HAD_sf"/>
</dbReference>
<dbReference type="Pfam" id="PF08282">
    <property type="entry name" value="Hydrolase_3"/>
    <property type="match status" value="1"/>
</dbReference>
<evidence type="ECO:0000313" key="1">
    <source>
        <dbReference type="EMBL" id="EHR36345.1"/>
    </source>
</evidence>
<name>H3NKG2_9LACT</name>
<dbReference type="InterPro" id="IPR000150">
    <property type="entry name" value="Cof"/>
</dbReference>
<organism evidence="1 2">
    <name type="scientific">Facklamia languida CCUG 37842</name>
    <dbReference type="NCBI Taxonomy" id="883113"/>
    <lineage>
        <taxon>Bacteria</taxon>
        <taxon>Bacillati</taxon>
        <taxon>Bacillota</taxon>
        <taxon>Bacilli</taxon>
        <taxon>Lactobacillales</taxon>
        <taxon>Aerococcaceae</taxon>
        <taxon>Facklamia</taxon>
    </lineage>
</organism>
<dbReference type="SUPFAM" id="SSF56784">
    <property type="entry name" value="HAD-like"/>
    <property type="match status" value="1"/>
</dbReference>
<keyword evidence="1" id="KW-0378">Hydrolase</keyword>
<protein>
    <submittedName>
        <fullName evidence="1">Cof-like hydrolase</fullName>
    </submittedName>
</protein>
<dbReference type="GO" id="GO:0016791">
    <property type="term" value="F:phosphatase activity"/>
    <property type="evidence" value="ECO:0007669"/>
    <property type="project" value="TreeGrafter"/>
</dbReference>
<proteinExistence type="predicted"/>
<sequence length="271" mass="30586">MNQHLIAIDLDGTTLNNQSQLSSLTIRTLRKLSELGHMVCIVTGRPYRTSIDIYHQLGIQSPMVNFNGAYCHFPNRPDWIPSYHKELDREIALELFADHQELDVDLICAEGINQLYTSSMKLPESPYYPMDDAKYVKLSRQSLIHNPIALTLFTSEECQAPIQARILAKYGDDVSVRTWGGEYPVLEVVHAGIHKAIGVKTIADFYHIPRANIYSFGDEDNDLEMIDYAGHGVAMKNAIDSVKAIADHETQFTNDEDGLARFLIETFALEI</sequence>
<keyword evidence="2" id="KW-1185">Reference proteome</keyword>
<evidence type="ECO:0000313" key="2">
    <source>
        <dbReference type="Proteomes" id="UP000006190"/>
    </source>
</evidence>
<dbReference type="SFLD" id="SFLDG01140">
    <property type="entry name" value="C2.B:_Phosphomannomutase_and_P"/>
    <property type="match status" value="1"/>
</dbReference>
<dbReference type="OrthoDB" id="9781413at2"/>
<reference evidence="1 2" key="1">
    <citation type="submission" date="2012-01" db="EMBL/GenBank/DDBJ databases">
        <title>The Genome Sequence of Facklamia languida CCUG 37842.</title>
        <authorList>
            <consortium name="The Broad Institute Genome Sequencing Platform"/>
            <person name="Earl A."/>
            <person name="Ward D."/>
            <person name="Feldgarden M."/>
            <person name="Gevers D."/>
            <person name="Huys G."/>
            <person name="Young S.K."/>
            <person name="Zeng Q."/>
            <person name="Gargeya S."/>
            <person name="Fitzgerald M."/>
            <person name="Haas B."/>
            <person name="Abouelleil A."/>
            <person name="Alvarado L."/>
            <person name="Arachchi H.M."/>
            <person name="Berlin A."/>
            <person name="Chapman S.B."/>
            <person name="Gearin G."/>
            <person name="Goldberg J."/>
            <person name="Griggs A."/>
            <person name="Gujja S."/>
            <person name="Hansen M."/>
            <person name="Heiman D."/>
            <person name="Howarth C."/>
            <person name="Larimer J."/>
            <person name="Lui A."/>
            <person name="MacDonald P.J.P."/>
            <person name="McCowen C."/>
            <person name="Montmayeur A."/>
            <person name="Murphy C."/>
            <person name="Neiman D."/>
            <person name="Pearson M."/>
            <person name="Priest M."/>
            <person name="Roberts A."/>
            <person name="Saif S."/>
            <person name="Shea T."/>
            <person name="Sisk P."/>
            <person name="Stolte C."/>
            <person name="Sykes S."/>
            <person name="Wortman J."/>
            <person name="Nusbaum C."/>
            <person name="Birren B."/>
        </authorList>
    </citation>
    <scope>NUCLEOTIDE SEQUENCE [LARGE SCALE GENOMIC DNA]</scope>
    <source>
        <strain evidence="1 2">CCUG 37842</strain>
    </source>
</reference>
<dbReference type="AlphaFoldDB" id="H3NKG2"/>
<dbReference type="NCBIfam" id="TIGR00099">
    <property type="entry name" value="Cof-subfamily"/>
    <property type="match status" value="1"/>
</dbReference>
<dbReference type="RefSeq" id="WP_006309563.1">
    <property type="nucleotide sequence ID" value="NZ_JH601133.1"/>
</dbReference>
<gene>
    <name evidence="1" type="ORF">HMPREF9708_01351</name>
</gene>
<dbReference type="PANTHER" id="PTHR10000:SF23">
    <property type="entry name" value="5-AMINO-6-(5-PHOSPHO-D-RIBITYLAMINO)URACIL PHOSPHATASE YITU"/>
    <property type="match status" value="1"/>
</dbReference>
<comment type="caution">
    <text evidence="1">The sequence shown here is derived from an EMBL/GenBank/DDBJ whole genome shotgun (WGS) entry which is preliminary data.</text>
</comment>
<dbReference type="HOGENOM" id="CLU_044146_1_1_9"/>
<dbReference type="Proteomes" id="UP000006190">
    <property type="component" value="Unassembled WGS sequence"/>
</dbReference>
<dbReference type="Gene3D" id="3.40.50.1000">
    <property type="entry name" value="HAD superfamily/HAD-like"/>
    <property type="match status" value="1"/>
</dbReference>
<dbReference type="GO" id="GO:0000287">
    <property type="term" value="F:magnesium ion binding"/>
    <property type="evidence" value="ECO:0007669"/>
    <property type="project" value="TreeGrafter"/>
</dbReference>
<dbReference type="eggNOG" id="COG0561">
    <property type="taxonomic scope" value="Bacteria"/>
</dbReference>
<dbReference type="InterPro" id="IPR006379">
    <property type="entry name" value="HAD-SF_hydro_IIB"/>
</dbReference>
<dbReference type="GO" id="GO:0005829">
    <property type="term" value="C:cytosol"/>
    <property type="evidence" value="ECO:0007669"/>
    <property type="project" value="TreeGrafter"/>
</dbReference>
<dbReference type="InterPro" id="IPR036412">
    <property type="entry name" value="HAD-like_sf"/>
</dbReference>
<dbReference type="EMBL" id="AGEG01000015">
    <property type="protein sequence ID" value="EHR36345.1"/>
    <property type="molecule type" value="Genomic_DNA"/>
</dbReference>
<dbReference type="SFLD" id="SFLDS00003">
    <property type="entry name" value="Haloacid_Dehalogenase"/>
    <property type="match status" value="1"/>
</dbReference>
<accession>H3NKG2</accession>